<dbReference type="InterPro" id="IPR001915">
    <property type="entry name" value="Peptidase_M48"/>
</dbReference>
<evidence type="ECO:0000256" key="5">
    <source>
        <dbReference type="ARBA" id="ARBA00022833"/>
    </source>
</evidence>
<feature type="domain" description="Peptidase M48" evidence="9">
    <location>
        <begin position="38"/>
        <end position="224"/>
    </location>
</feature>
<dbReference type="Gene3D" id="3.30.2010.10">
    <property type="entry name" value="Metalloproteases ('zincins'), catalytic domain"/>
    <property type="match status" value="1"/>
</dbReference>
<dbReference type="InterPro" id="IPR051156">
    <property type="entry name" value="Mito/Outer_Membr_Metalloprot"/>
</dbReference>
<dbReference type="Pfam" id="PF01435">
    <property type="entry name" value="Peptidase_M48"/>
    <property type="match status" value="1"/>
</dbReference>
<comment type="cofactor">
    <cofactor evidence="1">
        <name>Zn(2+)</name>
        <dbReference type="ChEBI" id="CHEBI:29105"/>
    </cofactor>
</comment>
<dbReference type="RefSeq" id="WP_149778714.1">
    <property type="nucleotide sequence ID" value="NZ_FRCB01000002.1"/>
</dbReference>
<organism evidence="10 11">
    <name type="scientific">Roseovarius litoreus</name>
    <dbReference type="NCBI Taxonomy" id="1155722"/>
    <lineage>
        <taxon>Bacteria</taxon>
        <taxon>Pseudomonadati</taxon>
        <taxon>Pseudomonadota</taxon>
        <taxon>Alphaproteobacteria</taxon>
        <taxon>Rhodobacterales</taxon>
        <taxon>Roseobacteraceae</taxon>
        <taxon>Roseovarius</taxon>
    </lineage>
</organism>
<protein>
    <submittedName>
        <fullName evidence="10">Zn-dependent protease, contains TPR repeats</fullName>
    </submittedName>
</protein>
<dbReference type="InterPro" id="IPR011990">
    <property type="entry name" value="TPR-like_helical_dom_sf"/>
</dbReference>
<evidence type="ECO:0000313" key="11">
    <source>
        <dbReference type="Proteomes" id="UP000322545"/>
    </source>
</evidence>
<feature type="chain" id="PRO_5013133493" evidence="8">
    <location>
        <begin position="27"/>
        <end position="445"/>
    </location>
</feature>
<keyword evidence="5" id="KW-0862">Zinc</keyword>
<dbReference type="Gene3D" id="1.25.40.10">
    <property type="entry name" value="Tetratricopeptide repeat domain"/>
    <property type="match status" value="1"/>
</dbReference>
<keyword evidence="8" id="KW-0732">Signal</keyword>
<evidence type="ECO:0000313" key="10">
    <source>
        <dbReference type="EMBL" id="SHL73247.1"/>
    </source>
</evidence>
<dbReference type="CDD" id="cd07324">
    <property type="entry name" value="M48C_Oma1-like"/>
    <property type="match status" value="1"/>
</dbReference>
<dbReference type="GO" id="GO:0016020">
    <property type="term" value="C:membrane"/>
    <property type="evidence" value="ECO:0007669"/>
    <property type="project" value="TreeGrafter"/>
</dbReference>
<keyword evidence="2 10" id="KW-0645">Protease</keyword>
<dbReference type="SUPFAM" id="SSF48452">
    <property type="entry name" value="TPR-like"/>
    <property type="match status" value="1"/>
</dbReference>
<evidence type="ECO:0000256" key="3">
    <source>
        <dbReference type="ARBA" id="ARBA00022723"/>
    </source>
</evidence>
<proteinExistence type="predicted"/>
<keyword evidence="3" id="KW-0479">Metal-binding</keyword>
<keyword evidence="6" id="KW-0482">Metalloprotease</keyword>
<reference evidence="10 11" key="1">
    <citation type="submission" date="2016-11" db="EMBL/GenBank/DDBJ databases">
        <authorList>
            <person name="Varghese N."/>
            <person name="Submissions S."/>
        </authorList>
    </citation>
    <scope>NUCLEOTIDE SEQUENCE [LARGE SCALE GENOMIC DNA]</scope>
    <source>
        <strain evidence="10 11">DSM 28249</strain>
    </source>
</reference>
<keyword evidence="11" id="KW-1185">Reference proteome</keyword>
<evidence type="ECO:0000256" key="2">
    <source>
        <dbReference type="ARBA" id="ARBA00022670"/>
    </source>
</evidence>
<keyword evidence="7" id="KW-0802">TPR repeat</keyword>
<evidence type="ECO:0000256" key="1">
    <source>
        <dbReference type="ARBA" id="ARBA00001947"/>
    </source>
</evidence>
<sequence>MQLIRLIAFCALSALMALTLANPARALTLLRDPDIEYALKQLAEPVLKAAGLSPSRTDILLIDDSSLNAFVVDRDHIFIHSGLLLKMRTPAMLQSVIAHEAAHISNGHLMRRPVNMRNARTAAGLGAALAAAAAIAAGAGEAAGAAAIGAQTTAQRLFFTHTRAEENAADQSGLRYMAAAGIDTRGAVEVMDIFRGQEVLSLGRQDPYARTHPMSADRFRVIQRLAEAYASETRANPAADYWFARAKGKLSAFQRAPKWTLTRAGETGYADIKLMRQAIAHHRRSDTSRAIAAIDAAIAQRPNDPFYYELKGQILMESRRFAAATAAYGRAVNLAPENALILGSYGRALLAEGKVSQAQDYLERSRSRDGRDSRVMRDLAVAHARQGNKGMAALVTAERYAMSGRLQDAGLHAQRASDMLPRGSTGWRRAQDVLSAAQAAEQKRR</sequence>
<evidence type="ECO:0000256" key="6">
    <source>
        <dbReference type="ARBA" id="ARBA00023049"/>
    </source>
</evidence>
<dbReference type="AlphaFoldDB" id="A0A1M7D1J8"/>
<dbReference type="InterPro" id="IPR019734">
    <property type="entry name" value="TPR_rpt"/>
</dbReference>
<evidence type="ECO:0000256" key="7">
    <source>
        <dbReference type="PROSITE-ProRule" id="PRU00339"/>
    </source>
</evidence>
<dbReference type="GO" id="GO:0004222">
    <property type="term" value="F:metalloendopeptidase activity"/>
    <property type="evidence" value="ECO:0007669"/>
    <property type="project" value="InterPro"/>
</dbReference>
<gene>
    <name evidence="10" type="ORF">SAMN05443432_102384</name>
</gene>
<dbReference type="Pfam" id="PF14559">
    <property type="entry name" value="TPR_19"/>
    <property type="match status" value="1"/>
</dbReference>
<dbReference type="Proteomes" id="UP000322545">
    <property type="component" value="Unassembled WGS sequence"/>
</dbReference>
<dbReference type="PANTHER" id="PTHR22726">
    <property type="entry name" value="METALLOENDOPEPTIDASE OMA1"/>
    <property type="match status" value="1"/>
</dbReference>
<dbReference type="EMBL" id="FRCB01000002">
    <property type="protein sequence ID" value="SHL73247.1"/>
    <property type="molecule type" value="Genomic_DNA"/>
</dbReference>
<accession>A0A1M7D1J8</accession>
<evidence type="ECO:0000256" key="8">
    <source>
        <dbReference type="SAM" id="SignalP"/>
    </source>
</evidence>
<feature type="repeat" description="TPR" evidence="7">
    <location>
        <begin position="305"/>
        <end position="338"/>
    </location>
</feature>
<dbReference type="PANTHER" id="PTHR22726:SF1">
    <property type="entry name" value="METALLOENDOPEPTIDASE OMA1, MITOCHONDRIAL"/>
    <property type="match status" value="1"/>
</dbReference>
<dbReference type="GO" id="GO:0046872">
    <property type="term" value="F:metal ion binding"/>
    <property type="evidence" value="ECO:0007669"/>
    <property type="project" value="UniProtKB-KW"/>
</dbReference>
<keyword evidence="4" id="KW-0378">Hydrolase</keyword>
<evidence type="ECO:0000259" key="9">
    <source>
        <dbReference type="Pfam" id="PF01435"/>
    </source>
</evidence>
<feature type="signal peptide" evidence="8">
    <location>
        <begin position="1"/>
        <end position="26"/>
    </location>
</feature>
<evidence type="ECO:0000256" key="4">
    <source>
        <dbReference type="ARBA" id="ARBA00022801"/>
    </source>
</evidence>
<name>A0A1M7D1J8_9RHOB</name>
<dbReference type="GO" id="GO:0051603">
    <property type="term" value="P:proteolysis involved in protein catabolic process"/>
    <property type="evidence" value="ECO:0007669"/>
    <property type="project" value="TreeGrafter"/>
</dbReference>
<dbReference type="SMART" id="SM00028">
    <property type="entry name" value="TPR"/>
    <property type="match status" value="3"/>
</dbReference>
<dbReference type="PROSITE" id="PS50005">
    <property type="entry name" value="TPR"/>
    <property type="match status" value="1"/>
</dbReference>